<dbReference type="AlphaFoldDB" id="A0A1H1JZL4"/>
<proteinExistence type="predicted"/>
<keyword evidence="2" id="KW-1185">Reference proteome</keyword>
<gene>
    <name evidence="1" type="ORF">SAMN05443245_7592</name>
</gene>
<protein>
    <submittedName>
        <fullName evidence="1">Uncharacterized protein</fullName>
    </submittedName>
</protein>
<organism evidence="1 2">
    <name type="scientific">Paraburkholderia fungorum</name>
    <dbReference type="NCBI Taxonomy" id="134537"/>
    <lineage>
        <taxon>Bacteria</taxon>
        <taxon>Pseudomonadati</taxon>
        <taxon>Pseudomonadota</taxon>
        <taxon>Betaproteobacteria</taxon>
        <taxon>Burkholderiales</taxon>
        <taxon>Burkholderiaceae</taxon>
        <taxon>Paraburkholderia</taxon>
    </lineage>
</organism>
<evidence type="ECO:0000313" key="1">
    <source>
        <dbReference type="EMBL" id="SDR55095.1"/>
    </source>
</evidence>
<name>A0A1H1JZL4_9BURK</name>
<dbReference type="EMBL" id="FNKP01000004">
    <property type="protein sequence ID" value="SDR55095.1"/>
    <property type="molecule type" value="Genomic_DNA"/>
</dbReference>
<dbReference type="Proteomes" id="UP000183487">
    <property type="component" value="Unassembled WGS sequence"/>
</dbReference>
<accession>A0A1H1JZL4</accession>
<evidence type="ECO:0000313" key="2">
    <source>
        <dbReference type="Proteomes" id="UP000183487"/>
    </source>
</evidence>
<reference evidence="2" key="1">
    <citation type="submission" date="2016-10" db="EMBL/GenBank/DDBJ databases">
        <authorList>
            <person name="Varghese N."/>
        </authorList>
    </citation>
    <scope>NUCLEOTIDE SEQUENCE [LARGE SCALE GENOMIC DNA]</scope>
    <source>
        <strain evidence="2">GAS106B</strain>
    </source>
</reference>
<sequence length="57" mass="6304">MTGLGRIELVVFGGCSMQHGATRHRELREMSRPHPVTSNGHRITGAFAKWRSEASAK</sequence>